<comment type="caution">
    <text evidence="2">The sequence shown here is derived from an EMBL/GenBank/DDBJ whole genome shotgun (WGS) entry which is preliminary data.</text>
</comment>
<feature type="domain" description="Saccharopine dehydrogenase NADP binding" evidence="1">
    <location>
        <begin position="7"/>
        <end position="135"/>
    </location>
</feature>
<dbReference type="GO" id="GO:0005886">
    <property type="term" value="C:plasma membrane"/>
    <property type="evidence" value="ECO:0007669"/>
    <property type="project" value="TreeGrafter"/>
</dbReference>
<keyword evidence="3" id="KW-1185">Reference proteome</keyword>
<dbReference type="PANTHER" id="PTHR12286">
    <property type="entry name" value="SACCHAROPINE DEHYDROGENASE-LIKE OXIDOREDUCTASE"/>
    <property type="match status" value="1"/>
</dbReference>
<dbReference type="InterPro" id="IPR005097">
    <property type="entry name" value="Sacchrp_dh_NADP-bd"/>
</dbReference>
<dbReference type="SUPFAM" id="SSF51735">
    <property type="entry name" value="NAD(P)-binding Rossmann-fold domains"/>
    <property type="match status" value="1"/>
</dbReference>
<protein>
    <submittedName>
        <fullName evidence="2">Saccharopine dehydrogenase</fullName>
    </submittedName>
</protein>
<name>A0A4R5W482_9BURK</name>
<dbReference type="GO" id="GO:0009247">
    <property type="term" value="P:glycolipid biosynthetic process"/>
    <property type="evidence" value="ECO:0007669"/>
    <property type="project" value="TreeGrafter"/>
</dbReference>
<dbReference type="OrthoDB" id="4420885at2"/>
<dbReference type="AlphaFoldDB" id="A0A4R5W482"/>
<accession>A0A4R5W482</accession>
<evidence type="ECO:0000313" key="3">
    <source>
        <dbReference type="Proteomes" id="UP000294829"/>
    </source>
</evidence>
<dbReference type="EMBL" id="SMYL01000003">
    <property type="protein sequence ID" value="TDK66468.1"/>
    <property type="molecule type" value="Genomic_DNA"/>
</dbReference>
<evidence type="ECO:0000259" key="1">
    <source>
        <dbReference type="Pfam" id="PF03435"/>
    </source>
</evidence>
<dbReference type="PANTHER" id="PTHR12286:SF5">
    <property type="entry name" value="SACCHAROPINE DEHYDROGENASE-LIKE OXIDOREDUCTASE"/>
    <property type="match status" value="1"/>
</dbReference>
<proteinExistence type="predicted"/>
<dbReference type="Proteomes" id="UP000294829">
    <property type="component" value="Unassembled WGS sequence"/>
</dbReference>
<organism evidence="2 3">
    <name type="scientific">Sapientia aquatica</name>
    <dbReference type="NCBI Taxonomy" id="1549640"/>
    <lineage>
        <taxon>Bacteria</taxon>
        <taxon>Pseudomonadati</taxon>
        <taxon>Pseudomonadota</taxon>
        <taxon>Betaproteobacteria</taxon>
        <taxon>Burkholderiales</taxon>
        <taxon>Oxalobacteraceae</taxon>
        <taxon>Sapientia</taxon>
    </lineage>
</organism>
<dbReference type="InterPro" id="IPR051276">
    <property type="entry name" value="Saccharopine_DH-like_oxidrdct"/>
</dbReference>
<gene>
    <name evidence="2" type="ORF">E2I14_08335</name>
</gene>
<sequence length="406" mass="43661">MKKEFDVIVFGATGFTGRLVAEYITSTYGASGEVIWAMAGRSASKLAQVRDLIGAPTELPLITVDATDAAALANLVARTKVVITTVGPYQLYGEDLVRACAAAGTDYVDLCGEPGWMAKMIPELEAPARASGARIVFSCGFDSIPFDLGVVYLQERAISRFAQPLSRVHGRVRVMKGAMSGGTLASALATIERIGREPELAKTMVNPFALTPGFKGPKQPEGESAKYDDWAKSWTGPFVMAIINTKNIHRTNALLGHIWGKDFVYDERMLTGDGENGEKRAKRLARSSRMQNILLGFAPTRFLLRKFALPKPGEGPDRAAREAGRYEVVFIGETAHGERLSATVKGDRDPGYGSTCKMITESALCLINDVDHTTTGGGVWTPGSALGSALVQRLEAKAGLTFSIEH</sequence>
<reference evidence="2 3" key="1">
    <citation type="submission" date="2019-03" db="EMBL/GenBank/DDBJ databases">
        <title>Sapientia aquatica gen. nov., sp. nov., isolated from a crater lake.</title>
        <authorList>
            <person name="Felfoldi T."/>
            <person name="Szabo A."/>
            <person name="Toth E."/>
            <person name="Schumann P."/>
            <person name="Keki Z."/>
            <person name="Marialigeti K."/>
            <person name="Mathe I."/>
        </authorList>
    </citation>
    <scope>NUCLEOTIDE SEQUENCE [LARGE SCALE GENOMIC DNA]</scope>
    <source>
        <strain evidence="2 3">SA-152</strain>
    </source>
</reference>
<dbReference type="RefSeq" id="WP_133327381.1">
    <property type="nucleotide sequence ID" value="NZ_SMYL01000003.1"/>
</dbReference>
<evidence type="ECO:0000313" key="2">
    <source>
        <dbReference type="EMBL" id="TDK66468.1"/>
    </source>
</evidence>
<dbReference type="InterPro" id="IPR036291">
    <property type="entry name" value="NAD(P)-bd_dom_sf"/>
</dbReference>
<dbReference type="Gene3D" id="3.40.50.720">
    <property type="entry name" value="NAD(P)-binding Rossmann-like Domain"/>
    <property type="match status" value="1"/>
</dbReference>
<dbReference type="Pfam" id="PF03435">
    <property type="entry name" value="Sacchrp_dh_NADP"/>
    <property type="match status" value="1"/>
</dbReference>